<feature type="region of interest" description="Disordered" evidence="2">
    <location>
        <begin position="1"/>
        <end position="25"/>
    </location>
</feature>
<name>A0A8J2VW92_9NEOP</name>
<evidence type="ECO:0000313" key="3">
    <source>
        <dbReference type="EMBL" id="CAG9568687.1"/>
    </source>
</evidence>
<accession>A0A8J2VW92</accession>
<keyword evidence="4" id="KW-1185">Reference proteome</keyword>
<reference evidence="3" key="1">
    <citation type="submission" date="2021-09" db="EMBL/GenBank/DDBJ databases">
        <authorList>
            <person name="Martin H S."/>
        </authorList>
    </citation>
    <scope>NUCLEOTIDE SEQUENCE</scope>
</reference>
<gene>
    <name evidence="3" type="ORF">DCHRY22_LOCUS8530</name>
</gene>
<proteinExistence type="predicted"/>
<evidence type="ECO:0000256" key="1">
    <source>
        <dbReference type="SAM" id="Coils"/>
    </source>
</evidence>
<organism evidence="3 4">
    <name type="scientific">Danaus chrysippus</name>
    <name type="common">African queen</name>
    <dbReference type="NCBI Taxonomy" id="151541"/>
    <lineage>
        <taxon>Eukaryota</taxon>
        <taxon>Metazoa</taxon>
        <taxon>Ecdysozoa</taxon>
        <taxon>Arthropoda</taxon>
        <taxon>Hexapoda</taxon>
        <taxon>Insecta</taxon>
        <taxon>Pterygota</taxon>
        <taxon>Neoptera</taxon>
        <taxon>Endopterygota</taxon>
        <taxon>Lepidoptera</taxon>
        <taxon>Glossata</taxon>
        <taxon>Ditrysia</taxon>
        <taxon>Papilionoidea</taxon>
        <taxon>Nymphalidae</taxon>
        <taxon>Danainae</taxon>
        <taxon>Danaini</taxon>
        <taxon>Danaina</taxon>
        <taxon>Danaus</taxon>
        <taxon>Anosia</taxon>
    </lineage>
</organism>
<sequence>MSKFVQPPQPPRQKIPKDGPGPRGAPDCYYTSRVLNSTFRYVKFVKKLRALEEDQRKGAENKLKELKDQQNSDFFIRCDRRSLINNVARRVDLCMASYEDDLKEKRKRKRRFKPNTLSKRLIDLYQREEEDNIRKFVVQAQAGAEAVWNDKMNRLQYLLEKRKKEHEEKYKDTPLSKCVHVLPCIYKLRAKEAEEIQLYQIREKQARKMAEIELDKMWHEVAMREAEALAARMEQDAIERLRRDLDCKEYTDYQLEQRRIQKQKEREMLIEEAKRFKAIWDEDIRKEQEAERQAAERRKETAVERKKMIEEKHKLQAIMKEQDNKVTDTWDALAGQGREKEIEMMELRGRKERELDICNKNLIELKKQYAEWEKTNEAPMAEEARRRQEYMDRKRCEYLSWAQKTNKEVREAMVDQIKERQEAREKLKQKIAEQDEYHRQLFKQLEQLVDHKQVTDAQRRKEHQKNLLEQIEYNKMLKERARQEELEQIKKCQQASEEYQQEINRMLCRPFFSDEIHPFMKQMAKGLKMREKCPCSKPDYCK</sequence>
<dbReference type="AlphaFoldDB" id="A0A8J2VW92"/>
<dbReference type="Proteomes" id="UP000789524">
    <property type="component" value="Unassembled WGS sequence"/>
</dbReference>
<dbReference type="EMBL" id="CAKASE010000061">
    <property type="protein sequence ID" value="CAG9568687.1"/>
    <property type="molecule type" value="Genomic_DNA"/>
</dbReference>
<dbReference type="OrthoDB" id="75950at2759"/>
<protein>
    <submittedName>
        <fullName evidence="3">(African queen) hypothetical protein</fullName>
    </submittedName>
</protein>
<feature type="coiled-coil region" evidence="1">
    <location>
        <begin position="285"/>
        <end position="375"/>
    </location>
</feature>
<feature type="coiled-coil region" evidence="1">
    <location>
        <begin position="406"/>
        <end position="509"/>
    </location>
</feature>
<evidence type="ECO:0000256" key="2">
    <source>
        <dbReference type="SAM" id="MobiDB-lite"/>
    </source>
</evidence>
<evidence type="ECO:0000313" key="4">
    <source>
        <dbReference type="Proteomes" id="UP000789524"/>
    </source>
</evidence>
<comment type="caution">
    <text evidence="3">The sequence shown here is derived from an EMBL/GenBank/DDBJ whole genome shotgun (WGS) entry which is preliminary data.</text>
</comment>
<keyword evidence="1" id="KW-0175">Coiled coil</keyword>